<dbReference type="SUPFAM" id="SSF53850">
    <property type="entry name" value="Periplasmic binding protein-like II"/>
    <property type="match status" value="2"/>
</dbReference>
<name>A0ABS2WR62_9BACT</name>
<keyword evidence="3" id="KW-0812">Transmembrane</keyword>
<dbReference type="EMBL" id="JAFHKK010000006">
    <property type="protein sequence ID" value="MBN2964020.1"/>
    <property type="molecule type" value="Genomic_DNA"/>
</dbReference>
<dbReference type="Pfam" id="PF00990">
    <property type="entry name" value="GGDEF"/>
    <property type="match status" value="1"/>
</dbReference>
<evidence type="ECO:0000313" key="6">
    <source>
        <dbReference type="Proteomes" id="UP000703590"/>
    </source>
</evidence>
<dbReference type="RefSeq" id="WP_205458565.1">
    <property type="nucleotide sequence ID" value="NZ_JAFHKK010000006.1"/>
</dbReference>
<proteinExistence type="predicted"/>
<dbReference type="Proteomes" id="UP000703590">
    <property type="component" value="Unassembled WGS sequence"/>
</dbReference>
<sequence length="706" mass="81108">MRLIIVFACFILSPIFALGQNDILTIKEREFVSKSPPLRFSNHINYHPYSFFSNDLAHGFMVDYVKVLGSKIGIQIEFITAEQATLKSQFENGHLDAMMPVLTGKVDNYEFLTDAVIPVNFSFITRKTENSIKTLEDMQGKILAVTDNWQRMEFVKKYYPQININTYKNSKDALEAVAFGLADASIEDFYVANYITSRHMLGNLHTINRSKCDRSSDDTLRIEFAQHAKEWVKIFNKAIASITEEEKYALHQKWSQYLLSTPPATVELTPQERQYLNAKEKVMMCIDPDWMPLEANKEGQHIGMSKDYMNLIEEKLGIPIEMVPTKTWLESIEKAKARECDIYSLAMPTPERRLYMEFTQPYLRVPLVLATGPDELFFSDISLIRDLPIGIVKGYAYGEILRVKYPQMQFVEVENVQDGLNRVHRKQLFGFIGTLATIGYAIQKDFTGQLKITGKFDEFWELGVGVRNDALHLFTAFEKAIASIDPEIHQQILNKWIAVHHEKETDNTLLFQVLGVAALVLIYFLIRQRELKKYNKKLEILSTTDALTGIYNRLKLDEILSYEWNYFNRYGRDYSIILMDVDDFKITNDTLGHKAGDKVLQRIAKIISENKRDSDVLGRWGGEEFLLLCKETDSKGATTVAKKIQNAINSCSFKELKPQTLSYGIAQFRQNDTLDLIFTRADKALYKAKTSGKNRIIDAEELDAKP</sequence>
<dbReference type="NCBIfam" id="TIGR00254">
    <property type="entry name" value="GGDEF"/>
    <property type="match status" value="1"/>
</dbReference>
<dbReference type="EC" id="2.7.7.65" evidence="1"/>
<dbReference type="InterPro" id="IPR001638">
    <property type="entry name" value="Solute-binding_3/MltF_N"/>
</dbReference>
<dbReference type="SMART" id="SM00267">
    <property type="entry name" value="GGDEF"/>
    <property type="match status" value="1"/>
</dbReference>
<dbReference type="Gene3D" id="3.40.190.10">
    <property type="entry name" value="Periplasmic binding protein-like II"/>
    <property type="match status" value="4"/>
</dbReference>
<organism evidence="5 6">
    <name type="scientific">Sulfurospirillum tamanense</name>
    <dbReference type="NCBI Taxonomy" id="2813362"/>
    <lineage>
        <taxon>Bacteria</taxon>
        <taxon>Pseudomonadati</taxon>
        <taxon>Campylobacterota</taxon>
        <taxon>Epsilonproteobacteria</taxon>
        <taxon>Campylobacterales</taxon>
        <taxon>Sulfurospirillaceae</taxon>
        <taxon>Sulfurospirillum</taxon>
    </lineage>
</organism>
<dbReference type="PANTHER" id="PTHR45138">
    <property type="entry name" value="REGULATORY COMPONENTS OF SENSORY TRANSDUCTION SYSTEM"/>
    <property type="match status" value="1"/>
</dbReference>
<feature type="transmembrane region" description="Helical" evidence="3">
    <location>
        <begin position="509"/>
        <end position="526"/>
    </location>
</feature>
<dbReference type="CDD" id="cd01949">
    <property type="entry name" value="GGDEF"/>
    <property type="match status" value="1"/>
</dbReference>
<dbReference type="Pfam" id="PF00497">
    <property type="entry name" value="SBP_bac_3"/>
    <property type="match status" value="2"/>
</dbReference>
<reference evidence="5" key="1">
    <citation type="submission" date="2021-02" db="EMBL/GenBank/DDBJ databases">
        <title>Sulfurospirillum tamanensis sp. nov.</title>
        <authorList>
            <person name="Frolova A."/>
            <person name="Merkel A."/>
            <person name="Slobodkin A."/>
        </authorList>
    </citation>
    <scope>NUCLEOTIDE SEQUENCE</scope>
    <source>
        <strain evidence="5">T05b</strain>
    </source>
</reference>
<dbReference type="InterPro" id="IPR029787">
    <property type="entry name" value="Nucleotide_cyclase"/>
</dbReference>
<keyword evidence="3" id="KW-1133">Transmembrane helix</keyword>
<keyword evidence="6" id="KW-1185">Reference proteome</keyword>
<dbReference type="InterPro" id="IPR050469">
    <property type="entry name" value="Diguanylate_Cyclase"/>
</dbReference>
<gene>
    <name evidence="5" type="ORF">JWV37_04425</name>
</gene>
<evidence type="ECO:0000256" key="2">
    <source>
        <dbReference type="ARBA" id="ARBA00034247"/>
    </source>
</evidence>
<dbReference type="InterPro" id="IPR043128">
    <property type="entry name" value="Rev_trsase/Diguanyl_cyclase"/>
</dbReference>
<reference evidence="5" key="2">
    <citation type="submission" date="2021-02" db="EMBL/GenBank/DDBJ databases">
        <authorList>
            <person name="Merkel A.Y."/>
        </authorList>
    </citation>
    <scope>NUCLEOTIDE SEQUENCE</scope>
    <source>
        <strain evidence="5">T05b</strain>
    </source>
</reference>
<dbReference type="Gene3D" id="3.30.70.270">
    <property type="match status" value="1"/>
</dbReference>
<comment type="catalytic activity">
    <reaction evidence="2">
        <text>2 GTP = 3',3'-c-di-GMP + 2 diphosphate</text>
        <dbReference type="Rhea" id="RHEA:24898"/>
        <dbReference type="ChEBI" id="CHEBI:33019"/>
        <dbReference type="ChEBI" id="CHEBI:37565"/>
        <dbReference type="ChEBI" id="CHEBI:58805"/>
        <dbReference type="EC" id="2.7.7.65"/>
    </reaction>
</comment>
<dbReference type="CDD" id="cd01007">
    <property type="entry name" value="PBP2_BvgS_HisK_like"/>
    <property type="match status" value="1"/>
</dbReference>
<dbReference type="CDD" id="cd13708">
    <property type="entry name" value="PBP2_BvgS_like_1"/>
    <property type="match status" value="1"/>
</dbReference>
<keyword evidence="3" id="KW-0472">Membrane</keyword>
<evidence type="ECO:0000313" key="5">
    <source>
        <dbReference type="EMBL" id="MBN2964020.1"/>
    </source>
</evidence>
<evidence type="ECO:0000256" key="1">
    <source>
        <dbReference type="ARBA" id="ARBA00012528"/>
    </source>
</evidence>
<evidence type="ECO:0000259" key="4">
    <source>
        <dbReference type="PROSITE" id="PS50887"/>
    </source>
</evidence>
<dbReference type="InterPro" id="IPR000160">
    <property type="entry name" value="GGDEF_dom"/>
</dbReference>
<dbReference type="SMART" id="SM00062">
    <property type="entry name" value="PBPb"/>
    <property type="match status" value="2"/>
</dbReference>
<dbReference type="PROSITE" id="PS50887">
    <property type="entry name" value="GGDEF"/>
    <property type="match status" value="1"/>
</dbReference>
<dbReference type="SUPFAM" id="SSF55073">
    <property type="entry name" value="Nucleotide cyclase"/>
    <property type="match status" value="1"/>
</dbReference>
<comment type="caution">
    <text evidence="5">The sequence shown here is derived from an EMBL/GenBank/DDBJ whole genome shotgun (WGS) entry which is preliminary data.</text>
</comment>
<feature type="domain" description="GGDEF" evidence="4">
    <location>
        <begin position="572"/>
        <end position="701"/>
    </location>
</feature>
<protein>
    <recommendedName>
        <fullName evidence="1">diguanylate cyclase</fullName>
        <ecNumber evidence="1">2.7.7.65</ecNumber>
    </recommendedName>
</protein>
<evidence type="ECO:0000256" key="3">
    <source>
        <dbReference type="SAM" id="Phobius"/>
    </source>
</evidence>
<accession>A0ABS2WR62</accession>
<dbReference type="PANTHER" id="PTHR45138:SF9">
    <property type="entry name" value="DIGUANYLATE CYCLASE DGCM-RELATED"/>
    <property type="match status" value="1"/>
</dbReference>